<feature type="domain" description="AB hydrolase-1" evidence="2">
    <location>
        <begin position="45"/>
        <end position="336"/>
    </location>
</feature>
<dbReference type="InterPro" id="IPR000073">
    <property type="entry name" value="AB_hydrolase_1"/>
</dbReference>
<reference evidence="3 4" key="1">
    <citation type="submission" date="2024-02" db="EMBL/GenBank/DDBJ databases">
        <title>Adaptive strategies in a cosmopolitan and abundant soil bacterium.</title>
        <authorList>
            <person name="Carini P."/>
        </authorList>
    </citation>
    <scope>NUCLEOTIDE SEQUENCE [LARGE SCALE GENOMIC DNA]</scope>
    <source>
        <strain evidence="3 4">AZCC 1608</strain>
    </source>
</reference>
<dbReference type="InterPro" id="IPR000639">
    <property type="entry name" value="Epox_hydrolase-like"/>
</dbReference>
<accession>A0ABU8BJV5</accession>
<dbReference type="PRINTS" id="PR00412">
    <property type="entry name" value="EPOXHYDRLASE"/>
</dbReference>
<keyword evidence="4" id="KW-1185">Reference proteome</keyword>
<evidence type="ECO:0000313" key="4">
    <source>
        <dbReference type="Proteomes" id="UP001364224"/>
    </source>
</evidence>
<gene>
    <name evidence="3" type="ORF">V1286_006365</name>
</gene>
<evidence type="ECO:0000259" key="2">
    <source>
        <dbReference type="Pfam" id="PF00561"/>
    </source>
</evidence>
<organism evidence="3 4">
    <name type="scientific">Bradyrhizobium algeriense</name>
    <dbReference type="NCBI Taxonomy" id="634784"/>
    <lineage>
        <taxon>Bacteria</taxon>
        <taxon>Pseudomonadati</taxon>
        <taxon>Pseudomonadota</taxon>
        <taxon>Alphaproteobacteria</taxon>
        <taxon>Hyphomicrobiales</taxon>
        <taxon>Nitrobacteraceae</taxon>
        <taxon>Bradyrhizobium</taxon>
    </lineage>
</organism>
<protein>
    <submittedName>
        <fullName evidence="3">Pimeloyl-ACP methyl ester carboxylesterase</fullName>
    </submittedName>
</protein>
<dbReference type="Pfam" id="PF00561">
    <property type="entry name" value="Abhydrolase_1"/>
    <property type="match status" value="1"/>
</dbReference>
<keyword evidence="1" id="KW-0378">Hydrolase</keyword>
<comment type="caution">
    <text evidence="3">The sequence shown here is derived from an EMBL/GenBank/DDBJ whole genome shotgun (WGS) entry which is preliminary data.</text>
</comment>
<evidence type="ECO:0000256" key="1">
    <source>
        <dbReference type="ARBA" id="ARBA00022801"/>
    </source>
</evidence>
<sequence length="353" mass="38781">MDCFAALAMTNNNNPQGERNLSAPSQRLVESNGIRLNIAEQGEGPPVILCHGFPESWYSWRHQLTALAAAGFHAVAPDMRGYGKSDRPEAIDQYTMFHLIGDMVGLLDALEAPTAIIVGHDWGAHIAWQAARLRPDRFRAVASLSVPLRPRGPARPTSVMPQTADAQFYQLYFQQPGVAEAEMERDPRTTLLSSLYGISGKGAAAFRAAIARGDNTGTPGMVPRNGSWLREPTLPPELPAWLTDADIDFYAGEFRRTGFRGPLNYYRNLDRNWELMAAFAGATVKVPALFIAGDHDMVMAAPPGMDQHLVNLRQFVPTLRDVLILPGCGHWTQQERPSEVNAAIIDFIRGLPG</sequence>
<dbReference type="Gene3D" id="3.40.50.1820">
    <property type="entry name" value="alpha/beta hydrolase"/>
    <property type="match status" value="1"/>
</dbReference>
<dbReference type="SUPFAM" id="SSF53474">
    <property type="entry name" value="alpha/beta-Hydrolases"/>
    <property type="match status" value="1"/>
</dbReference>
<evidence type="ECO:0000313" key="3">
    <source>
        <dbReference type="EMBL" id="MEH2558836.1"/>
    </source>
</evidence>
<proteinExistence type="predicted"/>
<name>A0ABU8BJV5_9BRAD</name>
<dbReference type="Proteomes" id="UP001364224">
    <property type="component" value="Unassembled WGS sequence"/>
</dbReference>
<dbReference type="PANTHER" id="PTHR43329">
    <property type="entry name" value="EPOXIDE HYDROLASE"/>
    <property type="match status" value="1"/>
</dbReference>
<dbReference type="InterPro" id="IPR029058">
    <property type="entry name" value="AB_hydrolase_fold"/>
</dbReference>
<dbReference type="EMBL" id="JAZHRV010000001">
    <property type="protein sequence ID" value="MEH2558836.1"/>
    <property type="molecule type" value="Genomic_DNA"/>
</dbReference>